<name>A0A7R9F525_9NEOP</name>
<feature type="chain" id="PRO_5030722532" evidence="1">
    <location>
        <begin position="20"/>
        <end position="347"/>
    </location>
</feature>
<proteinExistence type="predicted"/>
<gene>
    <name evidence="2" type="ORF">TBIB3V08_LOCUS9139</name>
</gene>
<keyword evidence="1" id="KW-0732">Signal</keyword>
<reference evidence="2" key="1">
    <citation type="submission" date="2020-11" db="EMBL/GenBank/DDBJ databases">
        <authorList>
            <person name="Tran Van P."/>
        </authorList>
    </citation>
    <scope>NUCLEOTIDE SEQUENCE</scope>
</reference>
<protein>
    <submittedName>
        <fullName evidence="2">Uncharacterized protein</fullName>
    </submittedName>
</protein>
<evidence type="ECO:0000256" key="1">
    <source>
        <dbReference type="SAM" id="SignalP"/>
    </source>
</evidence>
<evidence type="ECO:0000313" key="2">
    <source>
        <dbReference type="EMBL" id="CAD7446816.1"/>
    </source>
</evidence>
<feature type="signal peptide" evidence="1">
    <location>
        <begin position="1"/>
        <end position="19"/>
    </location>
</feature>
<organism evidence="2">
    <name type="scientific">Timema bartmani</name>
    <dbReference type="NCBI Taxonomy" id="61472"/>
    <lineage>
        <taxon>Eukaryota</taxon>
        <taxon>Metazoa</taxon>
        <taxon>Ecdysozoa</taxon>
        <taxon>Arthropoda</taxon>
        <taxon>Hexapoda</taxon>
        <taxon>Insecta</taxon>
        <taxon>Pterygota</taxon>
        <taxon>Neoptera</taxon>
        <taxon>Polyneoptera</taxon>
        <taxon>Phasmatodea</taxon>
        <taxon>Timematodea</taxon>
        <taxon>Timematoidea</taxon>
        <taxon>Timematidae</taxon>
        <taxon>Timema</taxon>
    </lineage>
</organism>
<dbReference type="AlphaFoldDB" id="A0A7R9F525"/>
<sequence>MNALAKMLGFLNFFLWASDLWFLYKETSWFKLKQGSNSIMNEIEYGFEQPGFEKYLQLEESLLIAPASWDEHISNTIFEFGISVLTSVKESLLLPGVARRCLHTIDLDRTVPQSRREQNYYILEMGRMAHSWERLKVIQFSEMSFSFLSFSRSRTNTCFAAHRDRPDTGKWLNVHDRSTAFSLLPVPFGETYNFEDACESQPIPFSMDLDVAMEEARAAVNFFFNNKFDEARAILKPWADTSMLNVEEVYLHLCGERVENHIGINTLSTPNWDSNLNLPVFGSPIYSESGALDHVATEMGFRSTMGGTRFSGRVVQGVSLSLMLDWSADDGEIGTLDHERRIKTTFP</sequence>
<accession>A0A7R9F525</accession>
<dbReference type="EMBL" id="OD568316">
    <property type="protein sequence ID" value="CAD7446816.1"/>
    <property type="molecule type" value="Genomic_DNA"/>
</dbReference>